<evidence type="ECO:0000256" key="2">
    <source>
        <dbReference type="ARBA" id="ARBA00044777"/>
    </source>
</evidence>
<evidence type="ECO:0000313" key="4">
    <source>
        <dbReference type="Proteomes" id="UP000325292"/>
    </source>
</evidence>
<evidence type="ECO:0000256" key="1">
    <source>
        <dbReference type="ARBA" id="ARBA00022829"/>
    </source>
</evidence>
<dbReference type="PANTHER" id="PTHR33969:SF2">
    <property type="entry name" value="SEGREGATION AND CONDENSATION PROTEIN A"/>
    <property type="match status" value="1"/>
</dbReference>
<dbReference type="EMBL" id="CP019454">
    <property type="protein sequence ID" value="AUW93634.1"/>
    <property type="molecule type" value="Genomic_DNA"/>
</dbReference>
<dbReference type="Gene3D" id="1.10.10.580">
    <property type="entry name" value="Structural maintenance of chromosome 1. Chain E"/>
    <property type="match status" value="1"/>
</dbReference>
<accession>A0ABN5GZ53</accession>
<evidence type="ECO:0000313" key="3">
    <source>
        <dbReference type="EMBL" id="AUW93634.1"/>
    </source>
</evidence>
<gene>
    <name evidence="3" type="ORF">BXT84_06490</name>
</gene>
<keyword evidence="4" id="KW-1185">Reference proteome</keyword>
<dbReference type="PANTHER" id="PTHR33969">
    <property type="entry name" value="SEGREGATION AND CONDENSATION PROTEIN A"/>
    <property type="match status" value="1"/>
</dbReference>
<sequence length="232" mass="26709">MIPEDVLPKTHWQGDIHALAVKVRRMPMLARELHLVHLVQAISERWREAADLYTVSDEAPVTAWIIRRKSDLVLPQDEPEDDEIESVVDDPADMLWLSEGVSQLQEALRLAQRYHERLVSEDAMDVYHPVKGASVAKLIASWPHLRTRKTVPALHHVAAEEDPLERRIHRVWEKVHQAVDGVSFGEVVQSHTPHEVVGTFLAVVHLWHQNRLTVIQEMPFEEMWLCEVKEGT</sequence>
<dbReference type="InterPro" id="IPR003768">
    <property type="entry name" value="ScpA"/>
</dbReference>
<dbReference type="InterPro" id="IPR023093">
    <property type="entry name" value="ScpA-like_C"/>
</dbReference>
<keyword evidence="1" id="KW-0159">Chromosome partition</keyword>
<name>A0ABN5GZ53_9FIRM</name>
<protein>
    <recommendedName>
        <fullName evidence="2">Segregation and condensation protein A</fullName>
    </recommendedName>
</protein>
<organism evidence="3 4">
    <name type="scientific">Sulfobacillus thermotolerans</name>
    <dbReference type="NCBI Taxonomy" id="338644"/>
    <lineage>
        <taxon>Bacteria</taxon>
        <taxon>Bacillati</taxon>
        <taxon>Bacillota</taxon>
        <taxon>Clostridia</taxon>
        <taxon>Eubacteriales</taxon>
        <taxon>Clostridiales Family XVII. Incertae Sedis</taxon>
        <taxon>Sulfobacillus</taxon>
    </lineage>
</organism>
<dbReference type="Proteomes" id="UP000325292">
    <property type="component" value="Chromosome"/>
</dbReference>
<proteinExistence type="predicted"/>
<reference evidence="3 4" key="1">
    <citation type="journal article" date="2019" name="Sci. Rep.">
        <title>Sulfobacillus thermotolerans: new insights into resistance and metabolic capacities of acidophilic chemolithotrophs.</title>
        <authorList>
            <person name="Panyushkina A.E."/>
            <person name="Babenko V.V."/>
            <person name="Nikitina A.S."/>
            <person name="Selezneva O.V."/>
            <person name="Tsaplina I.A."/>
            <person name="Letarova M.A."/>
            <person name="Kostryukova E.S."/>
            <person name="Letarov A.V."/>
        </authorList>
    </citation>
    <scope>NUCLEOTIDE SEQUENCE [LARGE SCALE GENOMIC DNA]</scope>
    <source>
        <strain evidence="3 4">Kr1</strain>
    </source>
</reference>